<evidence type="ECO:0000256" key="4">
    <source>
        <dbReference type="ARBA" id="ARBA00022801"/>
    </source>
</evidence>
<keyword evidence="2" id="KW-0929">Antimicrobial</keyword>
<keyword evidence="10" id="KW-1185">Reference proteome</keyword>
<feature type="signal peptide" evidence="7">
    <location>
        <begin position="1"/>
        <end position="35"/>
    </location>
</feature>
<feature type="chain" id="PRO_5003929483" description="Peptidoglycan hydrolase" evidence="7">
    <location>
        <begin position="36"/>
        <end position="541"/>
    </location>
</feature>
<evidence type="ECO:0000256" key="6">
    <source>
        <dbReference type="SAM" id="MobiDB-lite"/>
    </source>
</evidence>
<dbReference type="PANTHER" id="PTHR33308">
    <property type="entry name" value="PEPTIDOGLYCAN HYDROLASE FLGJ"/>
    <property type="match status" value="1"/>
</dbReference>
<evidence type="ECO:0000256" key="2">
    <source>
        <dbReference type="ARBA" id="ARBA00022529"/>
    </source>
</evidence>
<evidence type="ECO:0000313" key="10">
    <source>
        <dbReference type="Proteomes" id="UP000009875"/>
    </source>
</evidence>
<dbReference type="SMART" id="SM00257">
    <property type="entry name" value="LysM"/>
    <property type="match status" value="2"/>
</dbReference>
<evidence type="ECO:0000259" key="8">
    <source>
        <dbReference type="PROSITE" id="PS51782"/>
    </source>
</evidence>
<evidence type="ECO:0000256" key="3">
    <source>
        <dbReference type="ARBA" id="ARBA00022638"/>
    </source>
</evidence>
<evidence type="ECO:0000256" key="5">
    <source>
        <dbReference type="ARBA" id="ARBA00032108"/>
    </source>
</evidence>
<dbReference type="AlphaFoldDB" id="K9EUZ0"/>
<dbReference type="STRING" id="883081.HMPREF9698_01274"/>
<feature type="compositionally biased region" description="Acidic residues" evidence="6">
    <location>
        <begin position="113"/>
        <end position="157"/>
    </location>
</feature>
<protein>
    <recommendedName>
        <fullName evidence="5">Peptidoglycan hydrolase</fullName>
    </recommendedName>
</protein>
<dbReference type="InterPro" id="IPR018392">
    <property type="entry name" value="LysM"/>
</dbReference>
<dbReference type="Gene3D" id="4.10.80.30">
    <property type="entry name" value="DNA polymerase, domain 6"/>
    <property type="match status" value="1"/>
</dbReference>
<dbReference type="InterPro" id="IPR036779">
    <property type="entry name" value="LysM_dom_sf"/>
</dbReference>
<proteinExistence type="inferred from homology"/>
<dbReference type="GO" id="GO:0004040">
    <property type="term" value="F:amidase activity"/>
    <property type="evidence" value="ECO:0007669"/>
    <property type="project" value="InterPro"/>
</dbReference>
<evidence type="ECO:0000256" key="7">
    <source>
        <dbReference type="SAM" id="SignalP"/>
    </source>
</evidence>
<comment type="caution">
    <text evidence="9">The sequence shown here is derived from an EMBL/GenBank/DDBJ whole genome shotgun (WGS) entry which is preliminary data.</text>
</comment>
<gene>
    <name evidence="9" type="ORF">HMPREF9698_01274</name>
</gene>
<comment type="similarity">
    <text evidence="1">Belongs to the glycosyl hydrolase 73 family.</text>
</comment>
<dbReference type="RefSeq" id="WP_003778894.1">
    <property type="nucleotide sequence ID" value="NZ_JH992961.1"/>
</dbReference>
<dbReference type="PROSITE" id="PS51782">
    <property type="entry name" value="LYSM"/>
    <property type="match status" value="2"/>
</dbReference>
<evidence type="ECO:0000313" key="9">
    <source>
        <dbReference type="EMBL" id="EKU93020.1"/>
    </source>
</evidence>
<dbReference type="InterPro" id="IPR002901">
    <property type="entry name" value="MGlyc_endo_b_GlcNAc-like_dom"/>
</dbReference>
<dbReference type="PANTHER" id="PTHR33308:SF9">
    <property type="entry name" value="PEPTIDOGLYCAN HYDROLASE FLGJ"/>
    <property type="match status" value="1"/>
</dbReference>
<feature type="compositionally biased region" description="Basic and acidic residues" evidence="6">
    <location>
        <begin position="162"/>
        <end position="180"/>
    </location>
</feature>
<dbReference type="GO" id="GO:0042742">
    <property type="term" value="P:defense response to bacterium"/>
    <property type="evidence" value="ECO:0007669"/>
    <property type="project" value="UniProtKB-KW"/>
</dbReference>
<name>K9EUZ0_9LACT</name>
<dbReference type="Proteomes" id="UP000009875">
    <property type="component" value="Unassembled WGS sequence"/>
</dbReference>
<dbReference type="GO" id="GO:0031640">
    <property type="term" value="P:killing of cells of another organism"/>
    <property type="evidence" value="ECO:0007669"/>
    <property type="project" value="UniProtKB-KW"/>
</dbReference>
<dbReference type="Gene3D" id="1.10.530.10">
    <property type="match status" value="1"/>
</dbReference>
<sequence length="541" mass="59774">MKLSHIHNFKFKTALTLGIAAGSLALGGAMNQVSAQEDPGQEVSTLLGIYKSSNDPQVQENLKTQIINQILNNGGANLIGHLNIAEMTPAELENVANAFIQSVNANNQASQEQAEDESSPEPEEPVERDEKADLEEAEAEETDDSVENEEDKAEDQELANPDQEKPDETEVAQDQEKTEVTEEELVEPENLEDQGQDPNQQVQAKEEPGLRQVDPNAPALKSSQAQDHVVQPGETLYSIARDYNTSAEKLAAINNINNPNNLRVGQTLTLHQANVDSAGGRRDFEIQTFAATPAPQETIKTGNEFIDNISAEASQVADEYNLYASVMIAQAALETGYGKSSLSQPPHHNLFGMKGSYNGQTANFSTQEDTQNGMVTIRDNFRSYPNYTASLRDYADKLRNGLSWDPNYYSGTWKENTNTYRDATRWLTGRYATDRNYDKKLNRIIEQWDLTRFDNGPVPANNTNTVPVDNDKQKGQRYYSANPSQTSAGTYVVQPGDSLYRIGQNYNVTVGQLKNWNNLTSDLIHPGQVLRVAGPSQGKQA</sequence>
<feature type="domain" description="LysM" evidence="8">
    <location>
        <begin position="489"/>
        <end position="532"/>
    </location>
</feature>
<dbReference type="eggNOG" id="COG1705">
    <property type="taxonomic scope" value="Bacteria"/>
</dbReference>
<feature type="compositionally biased region" description="Acidic residues" evidence="6">
    <location>
        <begin position="181"/>
        <end position="195"/>
    </location>
</feature>
<dbReference type="Gene3D" id="3.10.350.10">
    <property type="entry name" value="LysM domain"/>
    <property type="match status" value="2"/>
</dbReference>
<dbReference type="Pfam" id="PF01832">
    <property type="entry name" value="Glucosaminidase"/>
    <property type="match status" value="1"/>
</dbReference>
<organism evidence="9 10">
    <name type="scientific">Alloiococcus otitis ATCC 51267</name>
    <dbReference type="NCBI Taxonomy" id="883081"/>
    <lineage>
        <taxon>Bacteria</taxon>
        <taxon>Bacillati</taxon>
        <taxon>Bacillota</taxon>
        <taxon>Bacilli</taxon>
        <taxon>Lactobacillales</taxon>
        <taxon>Carnobacteriaceae</taxon>
        <taxon>Alloiococcus</taxon>
    </lineage>
</organism>
<dbReference type="SUPFAM" id="SSF54106">
    <property type="entry name" value="LysM domain"/>
    <property type="match status" value="2"/>
</dbReference>
<keyword evidence="3" id="KW-0081">Bacteriolytic enzyme</keyword>
<feature type="non-terminal residue" evidence="9">
    <location>
        <position position="541"/>
    </location>
</feature>
<dbReference type="EMBL" id="AGXA01000028">
    <property type="protein sequence ID" value="EKU93020.1"/>
    <property type="molecule type" value="Genomic_DNA"/>
</dbReference>
<keyword evidence="7" id="KW-0732">Signal</keyword>
<dbReference type="CDD" id="cd00118">
    <property type="entry name" value="LysM"/>
    <property type="match status" value="2"/>
</dbReference>
<accession>K9EUZ0</accession>
<dbReference type="SMART" id="SM00047">
    <property type="entry name" value="LYZ2"/>
    <property type="match status" value="1"/>
</dbReference>
<evidence type="ECO:0000256" key="1">
    <source>
        <dbReference type="ARBA" id="ARBA00010266"/>
    </source>
</evidence>
<dbReference type="InterPro" id="IPR051056">
    <property type="entry name" value="Glycosyl_Hydrolase_73"/>
</dbReference>
<dbReference type="HOGENOM" id="CLU_504844_0_0_9"/>
<feature type="domain" description="LysM" evidence="8">
    <location>
        <begin position="226"/>
        <end position="270"/>
    </location>
</feature>
<reference evidence="9 10" key="1">
    <citation type="submission" date="2012-09" db="EMBL/GenBank/DDBJ databases">
        <title>The Genome Sequence of Alloiococcus otitis ATCC 51267.</title>
        <authorList>
            <consortium name="The Broad Institute Genome Sequencing Platform"/>
            <person name="Earl A."/>
            <person name="Ward D."/>
            <person name="Feldgarden M."/>
            <person name="Gevers D."/>
            <person name="Huys G."/>
            <person name="Walker B."/>
            <person name="Young S.K."/>
            <person name="Zeng Q."/>
            <person name="Gargeya S."/>
            <person name="Fitzgerald M."/>
            <person name="Haas B."/>
            <person name="Abouelleil A."/>
            <person name="Alvarado L."/>
            <person name="Arachchi H.M."/>
            <person name="Berlin A.M."/>
            <person name="Chapman S.B."/>
            <person name="Goldberg J."/>
            <person name="Griggs A."/>
            <person name="Gujja S."/>
            <person name="Hansen M."/>
            <person name="Howarth C."/>
            <person name="Imamovic A."/>
            <person name="Larimer J."/>
            <person name="McCowen C."/>
            <person name="Montmayeur A."/>
            <person name="Murphy C."/>
            <person name="Neiman D."/>
            <person name="Pearson M."/>
            <person name="Priest M."/>
            <person name="Roberts A."/>
            <person name="Saif S."/>
            <person name="Shea T."/>
            <person name="Sisk P."/>
            <person name="Sykes S."/>
            <person name="Wortman J."/>
            <person name="Nusbaum C."/>
            <person name="Birren B."/>
        </authorList>
    </citation>
    <scope>NUCLEOTIDE SEQUENCE [LARGE SCALE GENOMIC DNA]</scope>
    <source>
        <strain evidence="9 10">ATCC 51267</strain>
    </source>
</reference>
<keyword evidence="4" id="KW-0378">Hydrolase</keyword>
<feature type="region of interest" description="Disordered" evidence="6">
    <location>
        <begin position="107"/>
        <end position="227"/>
    </location>
</feature>
<dbReference type="Pfam" id="PF01476">
    <property type="entry name" value="LysM"/>
    <property type="match status" value="2"/>
</dbReference>